<feature type="binding site" evidence="8">
    <location>
        <position position="170"/>
    </location>
    <ligand>
        <name>NAD(+)</name>
        <dbReference type="ChEBI" id="CHEBI:57540"/>
    </ligand>
</feature>
<protein>
    <recommendedName>
        <fullName evidence="8">NAD kinase</fullName>
        <ecNumber evidence="8">2.7.1.23</ecNumber>
    </recommendedName>
    <alternativeName>
        <fullName evidence="8">ATP-dependent NAD kinase</fullName>
    </alternativeName>
</protein>
<evidence type="ECO:0000256" key="5">
    <source>
        <dbReference type="ARBA" id="ARBA00022857"/>
    </source>
</evidence>
<keyword evidence="8" id="KW-0963">Cytoplasm</keyword>
<comment type="catalytic activity">
    <reaction evidence="7 8">
        <text>NAD(+) + ATP = ADP + NADP(+) + H(+)</text>
        <dbReference type="Rhea" id="RHEA:18629"/>
        <dbReference type="ChEBI" id="CHEBI:15378"/>
        <dbReference type="ChEBI" id="CHEBI:30616"/>
        <dbReference type="ChEBI" id="CHEBI:57540"/>
        <dbReference type="ChEBI" id="CHEBI:58349"/>
        <dbReference type="ChEBI" id="CHEBI:456216"/>
        <dbReference type="EC" id="2.7.1.23"/>
    </reaction>
</comment>
<feature type="binding site" evidence="8">
    <location>
        <begin position="66"/>
        <end position="67"/>
    </location>
    <ligand>
        <name>NAD(+)</name>
        <dbReference type="ChEBI" id="CHEBI:57540"/>
    </ligand>
</feature>
<dbReference type="EC" id="2.7.1.23" evidence="8"/>
<evidence type="ECO:0000313" key="10">
    <source>
        <dbReference type="Proteomes" id="UP000215383"/>
    </source>
</evidence>
<feature type="binding site" evidence="8">
    <location>
        <begin position="181"/>
        <end position="186"/>
    </location>
    <ligand>
        <name>NAD(+)</name>
        <dbReference type="ChEBI" id="CHEBI:57540"/>
    </ligand>
</feature>
<comment type="subcellular location">
    <subcellularLocation>
        <location evidence="8">Cytoplasm</location>
    </subcellularLocation>
</comment>
<keyword evidence="6 8" id="KW-0520">NAD</keyword>
<evidence type="ECO:0000256" key="1">
    <source>
        <dbReference type="ARBA" id="ARBA00022679"/>
    </source>
</evidence>
<comment type="cofactor">
    <cofactor evidence="8">
        <name>a divalent metal cation</name>
        <dbReference type="ChEBI" id="CHEBI:60240"/>
    </cofactor>
</comment>
<keyword evidence="2 8" id="KW-0547">Nucleotide-binding</keyword>
<dbReference type="InterPro" id="IPR016064">
    <property type="entry name" value="NAD/diacylglycerol_kinase_sf"/>
</dbReference>
<dbReference type="Pfam" id="PF20143">
    <property type="entry name" value="NAD_kinase_C"/>
    <property type="match status" value="1"/>
</dbReference>
<feature type="binding site" evidence="8">
    <location>
        <position position="244"/>
    </location>
    <ligand>
        <name>NAD(+)</name>
        <dbReference type="ChEBI" id="CHEBI:57540"/>
    </ligand>
</feature>
<dbReference type="SUPFAM" id="SSF111331">
    <property type="entry name" value="NAD kinase/diacylglycerol kinase-like"/>
    <property type="match status" value="1"/>
</dbReference>
<dbReference type="PANTHER" id="PTHR20275">
    <property type="entry name" value="NAD KINASE"/>
    <property type="match status" value="1"/>
</dbReference>
<dbReference type="InterPro" id="IPR017437">
    <property type="entry name" value="ATP-NAD_kinase_PpnK-typ_C"/>
</dbReference>
<comment type="function">
    <text evidence="8">Involved in the regulation of the intracellular balance of NAD and NADP, and is a key enzyme in the biosynthesis of NADP. Catalyzes specifically the phosphorylation on 2'-hydroxyl of the adenosine moiety of NAD to yield NADP.</text>
</comment>
<reference evidence="9 10" key="1">
    <citation type="submission" date="2017-06" db="EMBL/GenBank/DDBJ databases">
        <authorList>
            <consortium name="Pathogen Informatics"/>
        </authorList>
    </citation>
    <scope>NUCLEOTIDE SEQUENCE [LARGE SCALE GENOMIC DNA]</scope>
    <source>
        <strain evidence="9 10">NCTC10570</strain>
    </source>
</reference>
<proteinExistence type="inferred from homology"/>
<evidence type="ECO:0000256" key="8">
    <source>
        <dbReference type="HAMAP-Rule" id="MF_00361"/>
    </source>
</evidence>
<evidence type="ECO:0000256" key="4">
    <source>
        <dbReference type="ARBA" id="ARBA00022840"/>
    </source>
</evidence>
<name>A0A239THU5_9FIRM</name>
<dbReference type="EMBL" id="LT906446">
    <property type="protein sequence ID" value="SNU97280.1"/>
    <property type="molecule type" value="Genomic_DNA"/>
</dbReference>
<dbReference type="AlphaFoldDB" id="A0A239THU5"/>
<feature type="binding site" evidence="8">
    <location>
        <begin position="140"/>
        <end position="141"/>
    </location>
    <ligand>
        <name>NAD(+)</name>
        <dbReference type="ChEBI" id="CHEBI:57540"/>
    </ligand>
</feature>
<feature type="binding site" evidence="8">
    <location>
        <position position="151"/>
    </location>
    <ligand>
        <name>NAD(+)</name>
        <dbReference type="ChEBI" id="CHEBI:57540"/>
    </ligand>
</feature>
<keyword evidence="10" id="KW-1185">Reference proteome</keyword>
<dbReference type="OrthoDB" id="9774737at2"/>
<evidence type="ECO:0000256" key="2">
    <source>
        <dbReference type="ARBA" id="ARBA00022741"/>
    </source>
</evidence>
<dbReference type="HAMAP" id="MF_00361">
    <property type="entry name" value="NAD_kinase"/>
    <property type="match status" value="1"/>
</dbReference>
<accession>A0A239THU5</accession>
<gene>
    <name evidence="9" type="primary">ppnK</name>
    <name evidence="8" type="synonym">nadK</name>
    <name evidence="9" type="ORF">SAMEA4364220_00726</name>
</gene>
<dbReference type="Pfam" id="PF01513">
    <property type="entry name" value="NAD_kinase"/>
    <property type="match status" value="1"/>
</dbReference>
<dbReference type="PANTHER" id="PTHR20275:SF0">
    <property type="entry name" value="NAD KINASE"/>
    <property type="match status" value="1"/>
</dbReference>
<feature type="active site" description="Proton acceptor" evidence="8">
    <location>
        <position position="66"/>
    </location>
</feature>
<dbReference type="InterPro" id="IPR002504">
    <property type="entry name" value="NADK"/>
</dbReference>
<dbReference type="FunFam" id="2.60.200.30:FF:000009">
    <property type="entry name" value="Poly(P)/ATP NAD kinase"/>
    <property type="match status" value="1"/>
</dbReference>
<keyword evidence="4 8" id="KW-0067">ATP-binding</keyword>
<evidence type="ECO:0000256" key="3">
    <source>
        <dbReference type="ARBA" id="ARBA00022777"/>
    </source>
</evidence>
<dbReference type="InterPro" id="IPR017438">
    <property type="entry name" value="ATP-NAD_kinase_N"/>
</dbReference>
<evidence type="ECO:0000256" key="7">
    <source>
        <dbReference type="ARBA" id="ARBA00047925"/>
    </source>
</evidence>
<dbReference type="GO" id="GO:0005737">
    <property type="term" value="C:cytoplasm"/>
    <property type="evidence" value="ECO:0007669"/>
    <property type="project" value="UniProtKB-SubCell"/>
</dbReference>
<dbReference type="GO" id="GO:0003951">
    <property type="term" value="F:NAD+ kinase activity"/>
    <property type="evidence" value="ECO:0007669"/>
    <property type="project" value="UniProtKB-UniRule"/>
</dbReference>
<evidence type="ECO:0000256" key="6">
    <source>
        <dbReference type="ARBA" id="ARBA00023027"/>
    </source>
</evidence>
<dbReference type="Proteomes" id="UP000215383">
    <property type="component" value="Chromosome 1"/>
</dbReference>
<dbReference type="GO" id="GO:0051287">
    <property type="term" value="F:NAD binding"/>
    <property type="evidence" value="ECO:0007669"/>
    <property type="project" value="UniProtKB-ARBA"/>
</dbReference>
<keyword evidence="5 8" id="KW-0521">NADP</keyword>
<comment type="caution">
    <text evidence="8">Lacks conserved residue(s) required for the propagation of feature annotation.</text>
</comment>
<keyword evidence="1 8" id="KW-0808">Transferase</keyword>
<organism evidence="9 10">
    <name type="scientific">Megamonas hypermegale</name>
    <dbReference type="NCBI Taxonomy" id="158847"/>
    <lineage>
        <taxon>Bacteria</taxon>
        <taxon>Bacillati</taxon>
        <taxon>Bacillota</taxon>
        <taxon>Negativicutes</taxon>
        <taxon>Selenomonadales</taxon>
        <taxon>Selenomonadaceae</taxon>
        <taxon>Megamonas</taxon>
    </lineage>
</organism>
<dbReference type="GO" id="GO:0005524">
    <property type="term" value="F:ATP binding"/>
    <property type="evidence" value="ECO:0007669"/>
    <property type="project" value="UniProtKB-KW"/>
</dbReference>
<dbReference type="eggNOG" id="COG0061">
    <property type="taxonomic scope" value="Bacteria"/>
</dbReference>
<dbReference type="GO" id="GO:0019674">
    <property type="term" value="P:NAD+ metabolic process"/>
    <property type="evidence" value="ECO:0007669"/>
    <property type="project" value="InterPro"/>
</dbReference>
<dbReference type="GO" id="GO:0046872">
    <property type="term" value="F:metal ion binding"/>
    <property type="evidence" value="ECO:0007669"/>
    <property type="project" value="UniProtKB-UniRule"/>
</dbReference>
<dbReference type="RefSeq" id="WP_036254424.1">
    <property type="nucleotide sequence ID" value="NZ_CALXYH010000011.1"/>
</dbReference>
<evidence type="ECO:0000313" key="9">
    <source>
        <dbReference type="EMBL" id="SNU97280.1"/>
    </source>
</evidence>
<sequence>MKIAIHPNITKSGAGEILERVIKFAQKNDIQLILPPREGKFFYHEELIVPDIDRENLDMAISIGGDGTLLGLCRRLAKDGVPVCGINIGHLGFLADIEPSEIEAKLTKIVKKEYKIEQRLMLSAFIKRENEIKYVGSAVNDIVVSKCGVSRMLHFNLSINDYTVTSYKADGLIISTPTGSTAYSLSAGGPIVNPKVKGIIVTPICPHACFIRPMVIDESEQVKLDIINIISMSKRSVNLTLDGQESIDIEPNDEILIQKANFPAQIIRFEDKNFYQTFMSKLFC</sequence>
<dbReference type="Gene3D" id="2.60.200.30">
    <property type="entry name" value="Probable inorganic polyphosphate/atp-NAD kinase, domain 2"/>
    <property type="match status" value="1"/>
</dbReference>
<dbReference type="GeneID" id="78506751"/>
<keyword evidence="3 8" id="KW-0418">Kinase</keyword>
<feature type="binding site" evidence="8">
    <location>
        <position position="168"/>
    </location>
    <ligand>
        <name>NAD(+)</name>
        <dbReference type="ChEBI" id="CHEBI:57540"/>
    </ligand>
</feature>
<dbReference type="GO" id="GO:0006741">
    <property type="term" value="P:NADP+ biosynthetic process"/>
    <property type="evidence" value="ECO:0007669"/>
    <property type="project" value="UniProtKB-UniRule"/>
</dbReference>
<comment type="similarity">
    <text evidence="8">Belongs to the NAD kinase family.</text>
</comment>
<dbReference type="Gene3D" id="3.40.50.10330">
    <property type="entry name" value="Probable inorganic polyphosphate/atp-NAD kinase, domain 1"/>
    <property type="match status" value="1"/>
</dbReference>